<feature type="transmembrane region" description="Helical" evidence="1">
    <location>
        <begin position="122"/>
        <end position="147"/>
    </location>
</feature>
<name>A0ABD5NE96_9EURY</name>
<feature type="transmembrane region" description="Helical" evidence="1">
    <location>
        <begin position="91"/>
        <end position="110"/>
    </location>
</feature>
<keyword evidence="1" id="KW-0812">Transmembrane</keyword>
<evidence type="ECO:0000259" key="2">
    <source>
        <dbReference type="Pfam" id="PF02517"/>
    </source>
</evidence>
<accession>A0ABD5NE96</accession>
<sequence>MNDRYAQTVGFVVAGVGLAAAFLDWTPAPALAAQAAGGFAGAALLAFAARRHGSGPAWLDYAATAASAGLALAAAAGILDVSGALSAGPLVALFAGLGAVAAGAAAVAGVEKSGVRARERRTVVAVVASLAALVFGGLLASVAVAFLPEDPLVTVPVNTAVASAGYGIAGVAFVQWFDGGIDVSKPGRRDVAVAGVGVVAIFALHLAMNAVVTVFSLPQSTHGLVETAKAHPGILPPLAVVSLLFIGPGEELLARNGVQKYLYGSYSRYAAVAAASLVFTGSHVLAYTATGVPPGAVLVTLSRVFVVSLVLGVTYERTDDLFAPVVVHGVYDAVQFMLAYAAFS</sequence>
<feature type="transmembrane region" description="Helical" evidence="1">
    <location>
        <begin position="5"/>
        <end position="23"/>
    </location>
</feature>
<comment type="caution">
    <text evidence="3">The sequence shown here is derived from an EMBL/GenBank/DDBJ whole genome shotgun (WGS) entry which is preliminary data.</text>
</comment>
<protein>
    <submittedName>
        <fullName evidence="3">CPBP family intramembrane glutamic endopeptidase</fullName>
        <ecNumber evidence="3">3.4.-.-</ecNumber>
    </submittedName>
</protein>
<feature type="domain" description="CAAX prenyl protease 2/Lysostaphin resistance protein A-like" evidence="2">
    <location>
        <begin position="237"/>
        <end position="334"/>
    </location>
</feature>
<dbReference type="Proteomes" id="UP001595660">
    <property type="component" value="Unassembled WGS sequence"/>
</dbReference>
<evidence type="ECO:0000313" key="4">
    <source>
        <dbReference type="Proteomes" id="UP001595660"/>
    </source>
</evidence>
<reference evidence="3 4" key="1">
    <citation type="journal article" date="2019" name="Int. J. Syst. Evol. Microbiol.">
        <title>The Global Catalogue of Microorganisms (GCM) 10K type strain sequencing project: providing services to taxonomists for standard genome sequencing and annotation.</title>
        <authorList>
            <consortium name="The Broad Institute Genomics Platform"/>
            <consortium name="The Broad Institute Genome Sequencing Center for Infectious Disease"/>
            <person name="Wu L."/>
            <person name="Ma J."/>
        </authorList>
    </citation>
    <scope>NUCLEOTIDE SEQUENCE [LARGE SCALE GENOMIC DNA]</scope>
    <source>
        <strain evidence="3 4">CGMCC 1.12562</strain>
    </source>
</reference>
<dbReference type="GO" id="GO:0004175">
    <property type="term" value="F:endopeptidase activity"/>
    <property type="evidence" value="ECO:0007669"/>
    <property type="project" value="UniProtKB-ARBA"/>
</dbReference>
<keyword evidence="3" id="KW-0378">Hydrolase</keyword>
<dbReference type="GO" id="GO:0080120">
    <property type="term" value="P:CAAX-box protein maturation"/>
    <property type="evidence" value="ECO:0007669"/>
    <property type="project" value="UniProtKB-ARBA"/>
</dbReference>
<dbReference type="RefSeq" id="WP_232571423.1">
    <property type="nucleotide sequence ID" value="NZ_CP089466.1"/>
</dbReference>
<feature type="transmembrane region" description="Helical" evidence="1">
    <location>
        <begin position="191"/>
        <end position="214"/>
    </location>
</feature>
<gene>
    <name evidence="3" type="ORF">ACFOKC_06905</name>
</gene>
<keyword evidence="4" id="KW-1185">Reference proteome</keyword>
<feature type="transmembrane region" description="Helical" evidence="1">
    <location>
        <begin position="159"/>
        <end position="179"/>
    </location>
</feature>
<feature type="transmembrane region" description="Helical" evidence="1">
    <location>
        <begin position="321"/>
        <end position="343"/>
    </location>
</feature>
<dbReference type="EMBL" id="JBHRWN010000002">
    <property type="protein sequence ID" value="MFC3477451.1"/>
    <property type="molecule type" value="Genomic_DNA"/>
</dbReference>
<dbReference type="AlphaFoldDB" id="A0ABD5NE96"/>
<proteinExistence type="predicted"/>
<evidence type="ECO:0000313" key="3">
    <source>
        <dbReference type="EMBL" id="MFC3477451.1"/>
    </source>
</evidence>
<dbReference type="GeneID" id="69116621"/>
<dbReference type="EC" id="3.4.-.-" evidence="3"/>
<feature type="transmembrane region" description="Helical" evidence="1">
    <location>
        <begin position="61"/>
        <end position="79"/>
    </location>
</feature>
<dbReference type="InterPro" id="IPR003675">
    <property type="entry name" value="Rce1/LyrA-like_dom"/>
</dbReference>
<dbReference type="Pfam" id="PF02517">
    <property type="entry name" value="Rce1-like"/>
    <property type="match status" value="1"/>
</dbReference>
<feature type="transmembrane region" description="Helical" evidence="1">
    <location>
        <begin position="266"/>
        <end position="289"/>
    </location>
</feature>
<keyword evidence="1" id="KW-0472">Membrane</keyword>
<keyword evidence="1" id="KW-1133">Transmembrane helix</keyword>
<feature type="transmembrane region" description="Helical" evidence="1">
    <location>
        <begin position="234"/>
        <end position="254"/>
    </location>
</feature>
<feature type="transmembrane region" description="Helical" evidence="1">
    <location>
        <begin position="295"/>
        <end position="314"/>
    </location>
</feature>
<organism evidence="3 4">
    <name type="scientific">Halobacterium litoreum</name>
    <dbReference type="NCBI Taxonomy" id="2039234"/>
    <lineage>
        <taxon>Archaea</taxon>
        <taxon>Methanobacteriati</taxon>
        <taxon>Methanobacteriota</taxon>
        <taxon>Stenosarchaea group</taxon>
        <taxon>Halobacteria</taxon>
        <taxon>Halobacteriales</taxon>
        <taxon>Halobacteriaceae</taxon>
        <taxon>Halobacterium</taxon>
    </lineage>
</organism>
<evidence type="ECO:0000256" key="1">
    <source>
        <dbReference type="SAM" id="Phobius"/>
    </source>
</evidence>
<feature type="transmembrane region" description="Helical" evidence="1">
    <location>
        <begin position="29"/>
        <end position="49"/>
    </location>
</feature>